<geneLocation type="plasmid" evidence="1">
    <name>pES657-44</name>
</geneLocation>
<sequence length="85" mass="10376">MKNFMKNYRAYSRLGRRIRPTLDEHCIRQYGAKQAFYFEKMAVLENTLTSFNVHKRMALRVNANAQSLSRQNQLRLEKMWRYWSI</sequence>
<name>H2ERU3_ALIFS</name>
<dbReference type="AlphaFoldDB" id="H2ERU3"/>
<keyword evidence="1" id="KW-0614">Plasmid</keyword>
<dbReference type="RefSeq" id="WP_014343716.1">
    <property type="nucleotide sequence ID" value="NC_016853.1"/>
</dbReference>
<accession>H2ERU3</accession>
<organism evidence="1">
    <name type="scientific">Aliivibrio fischeri</name>
    <name type="common">Vibrio fischeri</name>
    <dbReference type="NCBI Taxonomy" id="668"/>
    <lineage>
        <taxon>Bacteria</taxon>
        <taxon>Pseudomonadati</taxon>
        <taxon>Pseudomonadota</taxon>
        <taxon>Gammaproteobacteria</taxon>
        <taxon>Vibrionales</taxon>
        <taxon>Vibrionaceae</taxon>
        <taxon>Aliivibrio</taxon>
    </lineage>
</organism>
<evidence type="ECO:0000313" key="1">
    <source>
        <dbReference type="EMBL" id="AEY78110.1"/>
    </source>
</evidence>
<protein>
    <submittedName>
        <fullName evidence="1">Uncharacterized protein</fullName>
    </submittedName>
</protein>
<proteinExistence type="predicted"/>
<reference evidence="1" key="1">
    <citation type="submission" date="2011-11" db="EMBL/GenBank/DDBJ databases">
        <authorList>
            <person name="Summers A.O."/>
            <person name="Wireman J."/>
            <person name="Williams L.E."/>
        </authorList>
    </citation>
    <scope>NUCLEOTIDE SEQUENCE</scope>
    <source>
        <strain evidence="1">ES657</strain>
        <plasmid evidence="1">pES657-44</plasmid>
    </source>
</reference>
<dbReference type="EMBL" id="JQ031551">
    <property type="protein sequence ID" value="AEY78110.1"/>
    <property type="molecule type" value="Genomic_DNA"/>
</dbReference>